<dbReference type="EMBL" id="CP022699">
    <property type="protein sequence ID" value="ATJ91021.1"/>
    <property type="molecule type" value="Genomic_DNA"/>
</dbReference>
<proteinExistence type="predicted"/>
<sequence>MSVHRNASSLTKRDALARRSFHKTIFRSKLIDMQKRLIEMATTARSFLEPVWIEWHTARGGKLPAVPSQSTCGRSSLFVVKALRHVGITATWKTGVPRHFEGGPELGPIGFHANGRWQSHAWVEACGYIIDITADQFGAAPVIVVPTGDRRYAEGTEDTALPAFVANRTNAVEAIWPRWLTYCGHT</sequence>
<accession>A0A291PI24</accession>
<organism evidence="1 2">
    <name type="scientific">Acetobacter tropicalis</name>
    <dbReference type="NCBI Taxonomy" id="104102"/>
    <lineage>
        <taxon>Bacteria</taxon>
        <taxon>Pseudomonadati</taxon>
        <taxon>Pseudomonadota</taxon>
        <taxon>Alphaproteobacteria</taxon>
        <taxon>Acetobacterales</taxon>
        <taxon>Acetobacteraceae</taxon>
        <taxon>Acetobacter</taxon>
    </lineage>
</organism>
<dbReference type="Proteomes" id="UP000220394">
    <property type="component" value="Chromosome"/>
</dbReference>
<evidence type="ECO:0000313" key="2">
    <source>
        <dbReference type="Proteomes" id="UP000220394"/>
    </source>
</evidence>
<gene>
    <name evidence="1" type="ORF">CIW82_10300</name>
</gene>
<dbReference type="KEGG" id="ato:CIW82_10300"/>
<name>A0A291PI24_9PROT</name>
<evidence type="ECO:0000313" key="1">
    <source>
        <dbReference type="EMBL" id="ATJ91021.1"/>
    </source>
</evidence>
<protein>
    <submittedName>
        <fullName evidence="1">Uncharacterized protein</fullName>
    </submittedName>
</protein>
<dbReference type="AlphaFoldDB" id="A0A291PI24"/>
<reference evidence="1 2" key="1">
    <citation type="submission" date="2017-08" db="EMBL/GenBank/DDBJ databases">
        <title>Complete Genome Sequence of Acetobacter tropicalis Oregon-R-modENCODE STRAIN BDGP1, an acetic acid bacterium isolated from Drosophila melanogaster gut.</title>
        <authorList>
            <person name="Wan K.H."/>
            <person name="Yu C."/>
            <person name="Park S."/>
            <person name="Hammonds A.S."/>
            <person name="Booth B.W."/>
            <person name="Celniker S.E."/>
        </authorList>
    </citation>
    <scope>NUCLEOTIDE SEQUENCE [LARGE SCALE GENOMIC DNA]</scope>
    <source>
        <strain evidence="1 2">BDGP1</strain>
    </source>
</reference>